<evidence type="ECO:0000313" key="2">
    <source>
        <dbReference type="Proteomes" id="UP000821845"/>
    </source>
</evidence>
<name>A0ACB7SLC8_HYAAI</name>
<evidence type="ECO:0000313" key="1">
    <source>
        <dbReference type="EMBL" id="KAH6934841.1"/>
    </source>
</evidence>
<dbReference type="EMBL" id="CM023483">
    <property type="protein sequence ID" value="KAH6934841.1"/>
    <property type="molecule type" value="Genomic_DNA"/>
</dbReference>
<keyword evidence="2" id="KW-1185">Reference proteome</keyword>
<proteinExistence type="predicted"/>
<protein>
    <submittedName>
        <fullName evidence="1">Uncharacterized protein</fullName>
    </submittedName>
</protein>
<accession>A0ACB7SLC8</accession>
<sequence length="95" mass="10208">MESADSDVSTLAAECLILCMSNLGDDVAHYVITKSNMCSSVILHLVKLYRAIPHTMKAADIDEAVTSWSADTVAASASTDHQCSRPWKAEAPLLL</sequence>
<reference evidence="1" key="1">
    <citation type="submission" date="2020-05" db="EMBL/GenBank/DDBJ databases">
        <title>Large-scale comparative analyses of tick genomes elucidate their genetic diversity and vector capacities.</title>
        <authorList>
            <person name="Jia N."/>
            <person name="Wang J."/>
            <person name="Shi W."/>
            <person name="Du L."/>
            <person name="Sun Y."/>
            <person name="Zhan W."/>
            <person name="Jiang J."/>
            <person name="Wang Q."/>
            <person name="Zhang B."/>
            <person name="Ji P."/>
            <person name="Sakyi L.B."/>
            <person name="Cui X."/>
            <person name="Yuan T."/>
            <person name="Jiang B."/>
            <person name="Yang W."/>
            <person name="Lam T.T.-Y."/>
            <person name="Chang Q."/>
            <person name="Ding S."/>
            <person name="Wang X."/>
            <person name="Zhu J."/>
            <person name="Ruan X."/>
            <person name="Zhao L."/>
            <person name="Wei J."/>
            <person name="Que T."/>
            <person name="Du C."/>
            <person name="Cheng J."/>
            <person name="Dai P."/>
            <person name="Han X."/>
            <person name="Huang E."/>
            <person name="Gao Y."/>
            <person name="Liu J."/>
            <person name="Shao H."/>
            <person name="Ye R."/>
            <person name="Li L."/>
            <person name="Wei W."/>
            <person name="Wang X."/>
            <person name="Wang C."/>
            <person name="Yang T."/>
            <person name="Huo Q."/>
            <person name="Li W."/>
            <person name="Guo W."/>
            <person name="Chen H."/>
            <person name="Zhou L."/>
            <person name="Ni X."/>
            <person name="Tian J."/>
            <person name="Zhou Y."/>
            <person name="Sheng Y."/>
            <person name="Liu T."/>
            <person name="Pan Y."/>
            <person name="Xia L."/>
            <person name="Li J."/>
            <person name="Zhao F."/>
            <person name="Cao W."/>
        </authorList>
    </citation>
    <scope>NUCLEOTIDE SEQUENCE</scope>
    <source>
        <strain evidence="1">Hyas-2018</strain>
    </source>
</reference>
<comment type="caution">
    <text evidence="1">The sequence shown here is derived from an EMBL/GenBank/DDBJ whole genome shotgun (WGS) entry which is preliminary data.</text>
</comment>
<organism evidence="1 2">
    <name type="scientific">Hyalomma asiaticum</name>
    <name type="common">Tick</name>
    <dbReference type="NCBI Taxonomy" id="266040"/>
    <lineage>
        <taxon>Eukaryota</taxon>
        <taxon>Metazoa</taxon>
        <taxon>Ecdysozoa</taxon>
        <taxon>Arthropoda</taxon>
        <taxon>Chelicerata</taxon>
        <taxon>Arachnida</taxon>
        <taxon>Acari</taxon>
        <taxon>Parasitiformes</taxon>
        <taxon>Ixodida</taxon>
        <taxon>Ixodoidea</taxon>
        <taxon>Ixodidae</taxon>
        <taxon>Hyalomminae</taxon>
        <taxon>Hyalomma</taxon>
    </lineage>
</organism>
<gene>
    <name evidence="1" type="ORF">HPB50_001525</name>
</gene>
<dbReference type="Proteomes" id="UP000821845">
    <property type="component" value="Chromosome 3"/>
</dbReference>